<name>A0ABU7BY57_9TELE</name>
<evidence type="ECO:0000313" key="1">
    <source>
        <dbReference type="EMBL" id="MED6255528.1"/>
    </source>
</evidence>
<gene>
    <name evidence="1" type="ORF">ATANTOWER_010960</name>
</gene>
<protein>
    <submittedName>
        <fullName evidence="1">Uncharacterized protein</fullName>
    </submittedName>
</protein>
<keyword evidence="2" id="KW-1185">Reference proteome</keyword>
<dbReference type="Proteomes" id="UP001345963">
    <property type="component" value="Unassembled WGS sequence"/>
</dbReference>
<reference evidence="1 2" key="1">
    <citation type="submission" date="2021-07" db="EMBL/GenBank/DDBJ databases">
        <authorList>
            <person name="Palmer J.M."/>
        </authorList>
    </citation>
    <scope>NUCLEOTIDE SEQUENCE [LARGE SCALE GENOMIC DNA]</scope>
    <source>
        <strain evidence="1 2">AT_MEX2019</strain>
        <tissue evidence="1">Muscle</tissue>
    </source>
</reference>
<proteinExistence type="predicted"/>
<comment type="caution">
    <text evidence="1">The sequence shown here is derived from an EMBL/GenBank/DDBJ whole genome shotgun (WGS) entry which is preliminary data.</text>
</comment>
<dbReference type="EMBL" id="JAHUTI010071243">
    <property type="protein sequence ID" value="MED6255528.1"/>
    <property type="molecule type" value="Genomic_DNA"/>
</dbReference>
<organism evidence="1 2">
    <name type="scientific">Ataeniobius toweri</name>
    <dbReference type="NCBI Taxonomy" id="208326"/>
    <lineage>
        <taxon>Eukaryota</taxon>
        <taxon>Metazoa</taxon>
        <taxon>Chordata</taxon>
        <taxon>Craniata</taxon>
        <taxon>Vertebrata</taxon>
        <taxon>Euteleostomi</taxon>
        <taxon>Actinopterygii</taxon>
        <taxon>Neopterygii</taxon>
        <taxon>Teleostei</taxon>
        <taxon>Neoteleostei</taxon>
        <taxon>Acanthomorphata</taxon>
        <taxon>Ovalentaria</taxon>
        <taxon>Atherinomorphae</taxon>
        <taxon>Cyprinodontiformes</taxon>
        <taxon>Goodeidae</taxon>
        <taxon>Ataeniobius</taxon>
    </lineage>
</organism>
<evidence type="ECO:0000313" key="2">
    <source>
        <dbReference type="Proteomes" id="UP001345963"/>
    </source>
</evidence>
<sequence length="82" mass="9015">MKTGFSLSSALCSSGKDYITTGRPDAALLLGWILHLHSTTSWTPRGKDISNFNPKIFIQAHVILSVRVFLRGPSAKEINICK</sequence>
<accession>A0ABU7BY57</accession>